<dbReference type="Pfam" id="PF13400">
    <property type="entry name" value="Tad"/>
    <property type="match status" value="1"/>
</dbReference>
<evidence type="ECO:0000313" key="2">
    <source>
        <dbReference type="EMBL" id="PZM13081.1"/>
    </source>
</evidence>
<accession>A0A2W4CKA8</accession>
<dbReference type="Gene3D" id="3.40.50.410">
    <property type="entry name" value="von Willebrand factor, type A domain"/>
    <property type="match status" value="1"/>
</dbReference>
<feature type="domain" description="Putative Flp pilus-assembly TadG-like N-terminal" evidence="1">
    <location>
        <begin position="14"/>
        <end position="56"/>
    </location>
</feature>
<gene>
    <name evidence="2" type="ORF">CPY51_16360</name>
</gene>
<dbReference type="OrthoDB" id="7624353at2"/>
<organism evidence="2 3">
    <name type="scientific">Rhizobium tubonense</name>
    <dbReference type="NCBI Taxonomy" id="484088"/>
    <lineage>
        <taxon>Bacteria</taxon>
        <taxon>Pseudomonadati</taxon>
        <taxon>Pseudomonadota</taxon>
        <taxon>Alphaproteobacteria</taxon>
        <taxon>Hyphomicrobiales</taxon>
        <taxon>Rhizobiaceae</taxon>
        <taxon>Rhizobium/Agrobacterium group</taxon>
        <taxon>Rhizobium</taxon>
    </lineage>
</organism>
<dbReference type="Proteomes" id="UP000248925">
    <property type="component" value="Unassembled WGS sequence"/>
</dbReference>
<evidence type="ECO:0000313" key="3">
    <source>
        <dbReference type="Proteomes" id="UP000248925"/>
    </source>
</evidence>
<dbReference type="SUPFAM" id="SSF53300">
    <property type="entry name" value="vWA-like"/>
    <property type="match status" value="1"/>
</dbReference>
<sequence>MENRWQRFWNCRDGNFGLITALLIVPLLGAAGLAIDFSNALSVRTQLFTAADAAAVGSIAEKSPAFKAAVAMSSDGAVAVGPSDAKNLFFAQRTVGIEADKVNVDVSVTKKGVMLQSNVTFNASIPTTFLRILGRDTIKISGTATAEYQTATFIDFYMLLDNTPSMGVGATSADVAMMVAATAKNKDDANCAFACHIVSETGVEDKNSYYNLARNIGATIRIDVVAKATKALAKNASDPGANRFRMAAYTFGQTAMDANLYTVSKLTSDLAAVAKATENITLMSIPRQGYKDDQLTSFDEALTKIDKEIDTAGDGSSNTQPQKIVYFVGDGVGDSNKPKGCTKKLKDATRCIEPIDTSYCKKLKDRKIKIAVLYTTYLPLPTNGFYNYWIAPFQTSIGSKMEECASPDLYFEVSPTDGIDAAMKALFQKAVASARITS</sequence>
<dbReference type="AlphaFoldDB" id="A0A2W4CKA8"/>
<proteinExistence type="predicted"/>
<dbReference type="InterPro" id="IPR036465">
    <property type="entry name" value="vWFA_dom_sf"/>
</dbReference>
<evidence type="ECO:0000259" key="1">
    <source>
        <dbReference type="Pfam" id="PF13400"/>
    </source>
</evidence>
<protein>
    <recommendedName>
        <fullName evidence="1">Putative Flp pilus-assembly TadG-like N-terminal domain-containing protein</fullName>
    </recommendedName>
</protein>
<name>A0A2W4CKA8_9HYPH</name>
<reference evidence="2 3" key="1">
    <citation type="journal article" date="2018" name="Sci. Rep.">
        <title>Rhizobium tumorigenes sp. nov., a novel plant tumorigenic bacterium isolated from cane gall tumors on thornless blackberry.</title>
        <authorList>
            <person name="Kuzmanovi N."/>
            <person name="Smalla K."/>
            <person name="Gronow S."/>
            <person name="PuBawska J."/>
        </authorList>
    </citation>
    <scope>NUCLEOTIDE SEQUENCE [LARGE SCALE GENOMIC DNA]</scope>
    <source>
        <strain evidence="2 3">CCBAU 85046</strain>
    </source>
</reference>
<dbReference type="EMBL" id="PCDP01000036">
    <property type="protein sequence ID" value="PZM13081.1"/>
    <property type="molecule type" value="Genomic_DNA"/>
</dbReference>
<dbReference type="RefSeq" id="WP_111161276.1">
    <property type="nucleotide sequence ID" value="NZ_PCDP01000036.1"/>
</dbReference>
<dbReference type="InterPro" id="IPR028087">
    <property type="entry name" value="Tad_N"/>
</dbReference>
<comment type="caution">
    <text evidence="2">The sequence shown here is derived from an EMBL/GenBank/DDBJ whole genome shotgun (WGS) entry which is preliminary data.</text>
</comment>
<keyword evidence="3" id="KW-1185">Reference proteome</keyword>